<dbReference type="GO" id="GO:0008483">
    <property type="term" value="F:transaminase activity"/>
    <property type="evidence" value="ECO:0007669"/>
    <property type="project" value="TreeGrafter"/>
</dbReference>
<evidence type="ECO:0000256" key="2">
    <source>
        <dbReference type="ARBA" id="ARBA00037999"/>
    </source>
</evidence>
<dbReference type="Proteomes" id="UP000199582">
    <property type="component" value="Unassembled WGS sequence"/>
</dbReference>
<dbReference type="CDD" id="cd00616">
    <property type="entry name" value="AHBA_syn"/>
    <property type="match status" value="1"/>
</dbReference>
<evidence type="ECO:0000256" key="4">
    <source>
        <dbReference type="PIRSR" id="PIRSR000390-2"/>
    </source>
</evidence>
<dbReference type="PANTHER" id="PTHR30244:SF9">
    <property type="entry name" value="PROTEIN RV3402C"/>
    <property type="match status" value="1"/>
</dbReference>
<feature type="modified residue" description="N6-(pyridoxal phosphate)lysine" evidence="4">
    <location>
        <position position="186"/>
    </location>
</feature>
<keyword evidence="1 4" id="KW-0663">Pyridoxal phosphate</keyword>
<feature type="active site" description="Proton acceptor" evidence="3">
    <location>
        <position position="186"/>
    </location>
</feature>
<dbReference type="InterPro" id="IPR000653">
    <property type="entry name" value="DegT/StrS_aminotransferase"/>
</dbReference>
<name>A0A1H7QHG9_9RHOB</name>
<dbReference type="AlphaFoldDB" id="A0A1H7QHG9"/>
<accession>A0A1H7QHG9</accession>
<dbReference type="STRING" id="1287727.SAMN05443999_105275"/>
<evidence type="ECO:0000313" key="6">
    <source>
        <dbReference type="EMBL" id="SEL47383.1"/>
    </source>
</evidence>
<keyword evidence="7" id="KW-1185">Reference proteome</keyword>
<comment type="similarity">
    <text evidence="2 5">Belongs to the DegT/DnrJ/EryC1 family.</text>
</comment>
<evidence type="ECO:0000256" key="1">
    <source>
        <dbReference type="ARBA" id="ARBA00022898"/>
    </source>
</evidence>
<organism evidence="6 7">
    <name type="scientific">Roseovarius azorensis</name>
    <dbReference type="NCBI Taxonomy" id="1287727"/>
    <lineage>
        <taxon>Bacteria</taxon>
        <taxon>Pseudomonadati</taxon>
        <taxon>Pseudomonadota</taxon>
        <taxon>Alphaproteobacteria</taxon>
        <taxon>Rhodobacterales</taxon>
        <taxon>Roseobacteraceae</taxon>
        <taxon>Roseovarius</taxon>
    </lineage>
</organism>
<evidence type="ECO:0000256" key="3">
    <source>
        <dbReference type="PIRSR" id="PIRSR000390-1"/>
    </source>
</evidence>
<dbReference type="EMBL" id="FOAG01000005">
    <property type="protein sequence ID" value="SEL47383.1"/>
    <property type="molecule type" value="Genomic_DNA"/>
</dbReference>
<protein>
    <submittedName>
        <fullName evidence="6">dTDP-4-amino-4,6-dideoxygalactose transaminase</fullName>
    </submittedName>
</protein>
<dbReference type="OrthoDB" id="9768668at2"/>
<dbReference type="PANTHER" id="PTHR30244">
    <property type="entry name" value="TRANSAMINASE"/>
    <property type="match status" value="1"/>
</dbReference>
<dbReference type="PIRSF" id="PIRSF000390">
    <property type="entry name" value="PLP_StrS"/>
    <property type="match status" value="1"/>
</dbReference>
<dbReference type="InterPro" id="IPR015421">
    <property type="entry name" value="PyrdxlP-dep_Trfase_major"/>
</dbReference>
<dbReference type="SUPFAM" id="SSF53383">
    <property type="entry name" value="PLP-dependent transferases"/>
    <property type="match status" value="1"/>
</dbReference>
<evidence type="ECO:0000256" key="5">
    <source>
        <dbReference type="RuleBase" id="RU004508"/>
    </source>
</evidence>
<dbReference type="Gene3D" id="3.40.640.10">
    <property type="entry name" value="Type I PLP-dependent aspartate aminotransferase-like (Major domain)"/>
    <property type="match status" value="1"/>
</dbReference>
<reference evidence="6 7" key="1">
    <citation type="submission" date="2016-10" db="EMBL/GenBank/DDBJ databases">
        <authorList>
            <person name="de Groot N.N."/>
        </authorList>
    </citation>
    <scope>NUCLEOTIDE SEQUENCE [LARGE SCALE GENOMIC DNA]</scope>
    <source>
        <strain evidence="6 7">DSM 100674</strain>
    </source>
</reference>
<proteinExistence type="inferred from homology"/>
<dbReference type="GO" id="GO:0030170">
    <property type="term" value="F:pyridoxal phosphate binding"/>
    <property type="evidence" value="ECO:0007669"/>
    <property type="project" value="TreeGrafter"/>
</dbReference>
<dbReference type="Pfam" id="PF01041">
    <property type="entry name" value="DegT_DnrJ_EryC1"/>
    <property type="match status" value="1"/>
</dbReference>
<evidence type="ECO:0000313" key="7">
    <source>
        <dbReference type="Proteomes" id="UP000199582"/>
    </source>
</evidence>
<gene>
    <name evidence="6" type="ORF">SAMN05443999_105275</name>
</gene>
<dbReference type="InterPro" id="IPR015424">
    <property type="entry name" value="PyrdxlP-dep_Trfase"/>
</dbReference>
<dbReference type="GO" id="GO:0000271">
    <property type="term" value="P:polysaccharide biosynthetic process"/>
    <property type="evidence" value="ECO:0007669"/>
    <property type="project" value="TreeGrafter"/>
</dbReference>
<sequence length="381" mass="42441">MRSPLYVTRPMLPDLGHLDGLLKEIWASRIVTNGGPLHGRLESELTSYLGVPTAMLFNNGTIGLLAVLKLFDLPPGSEVITTPLTFAATAHAIHWNGLRPVFADVCPETLTIDPASVKKAITAKTSAILGVHVYGTVCDVEALQSIANEHGLKLIYDAAHAFGAEIDDCPVAMFGNASVFSFHATKLFNTLEGGLVATPNPDDREKLYYLRNFGIRNEDEVVEIGINGKMNEIQAAIGLLNLPQVEQERCRRRALREMYNDALDGLPGIRFQAPQSRVKQSEQYYPVVIDATIFGRSRDDIYEELKARNIFARKYFHPICTDYEPYRGFPIFSARVEPYVQKVKSQVLCLPFFGDVDKKDVEEISLVFRRPSAVRRVRAAS</sequence>